<evidence type="ECO:0000313" key="5">
    <source>
        <dbReference type="Proteomes" id="UP000075346"/>
    </source>
</evidence>
<dbReference type="InterPro" id="IPR009057">
    <property type="entry name" value="Homeodomain-like_sf"/>
</dbReference>
<name>A0A151KV31_9VIBR</name>
<dbReference type="Proteomes" id="UP000075609">
    <property type="component" value="Unassembled WGS sequence"/>
</dbReference>
<dbReference type="RefSeq" id="WP_045570708.1">
    <property type="nucleotide sequence ID" value="NZ_CAXYEY010000019.1"/>
</dbReference>
<organism evidence="3 5">
    <name type="scientific">Vibrio cidicii</name>
    <dbReference type="NCBI Taxonomy" id="1763883"/>
    <lineage>
        <taxon>Bacteria</taxon>
        <taxon>Pseudomonadati</taxon>
        <taxon>Pseudomonadota</taxon>
        <taxon>Gammaproteobacteria</taxon>
        <taxon>Vibrionales</taxon>
        <taxon>Vibrionaceae</taxon>
        <taxon>Vibrio</taxon>
    </lineage>
</organism>
<dbReference type="SUPFAM" id="SSF46689">
    <property type="entry name" value="Homeodomain-like"/>
    <property type="match status" value="1"/>
</dbReference>
<keyword evidence="1" id="KW-0175">Coiled coil</keyword>
<dbReference type="Proteomes" id="UP000075346">
    <property type="component" value="Unassembled WGS sequence"/>
</dbReference>
<dbReference type="EMBL" id="LOBR01000072">
    <property type="protein sequence ID" value="KYN85075.1"/>
    <property type="molecule type" value="Genomic_DNA"/>
</dbReference>
<dbReference type="EMBL" id="LOBP01000191">
    <property type="protein sequence ID" value="KYN81362.1"/>
    <property type="molecule type" value="Genomic_DNA"/>
</dbReference>
<reference evidence="5" key="1">
    <citation type="submission" date="2015-12" db="EMBL/GenBank/DDBJ databases">
        <authorList>
            <person name="Shamseldin A."/>
            <person name="Moawad H."/>
            <person name="Abd El-Rahim W.M."/>
            <person name="Sadowsky M.J."/>
        </authorList>
    </citation>
    <scope>NUCLEOTIDE SEQUENCE [LARGE SCALE GENOMIC DNA]</scope>
    <source>
        <strain evidence="5">2538-88</strain>
    </source>
</reference>
<feature type="coiled-coil region" evidence="1">
    <location>
        <begin position="119"/>
        <end position="153"/>
    </location>
</feature>
<accession>A0A151KV31</accession>
<evidence type="ECO:0000256" key="1">
    <source>
        <dbReference type="SAM" id="Coils"/>
    </source>
</evidence>
<proteinExistence type="predicted"/>
<evidence type="ECO:0000313" key="2">
    <source>
        <dbReference type="EMBL" id="KYN81362.1"/>
    </source>
</evidence>
<protein>
    <recommendedName>
        <fullName evidence="7">Transposase</fullName>
    </recommendedName>
</protein>
<evidence type="ECO:0000313" key="6">
    <source>
        <dbReference type="Proteomes" id="UP000075609"/>
    </source>
</evidence>
<comment type="caution">
    <text evidence="3">The sequence shown here is derived from an EMBL/GenBank/DDBJ whole genome shotgun (WGS) entry which is preliminary data.</text>
</comment>
<reference evidence="3 6" key="2">
    <citation type="submission" date="2015-12" db="EMBL/GenBank/DDBJ databases">
        <authorList>
            <person name="Tarr C.L."/>
            <person name="Gladney L.M."/>
        </authorList>
    </citation>
    <scope>NUCLEOTIDE SEQUENCE</scope>
    <source>
        <strain evidence="2 6">1048-83</strain>
        <strain evidence="3">2538-88</strain>
    </source>
</reference>
<gene>
    <name evidence="4" type="ORF">ATY35_12625</name>
    <name evidence="2" type="ORF">ATY35_19940</name>
    <name evidence="3" type="ORF">ATY37_04700</name>
</gene>
<sequence length="179" mass="20478">MPANPVPIDVKTKGQTWLLPPYNWSHRRIAKELDVSPSVVSKWRNELVESGLLSTELPLENATTDYSAEQRFFIVIETATMSERELAEYCRSKGLFVDDVKTWRALSIKAQSTTSASMSHKENKLLRDERRKVKALEKELARKDKALAETAALLVLREKFNALWEINEEDLFLSQSGLK</sequence>
<keyword evidence="6" id="KW-1185">Reference proteome</keyword>
<dbReference type="EMBL" id="LOBP01000132">
    <property type="protein sequence ID" value="KYN87094.1"/>
    <property type="molecule type" value="Genomic_DNA"/>
</dbReference>
<evidence type="ECO:0000313" key="3">
    <source>
        <dbReference type="EMBL" id="KYN85075.1"/>
    </source>
</evidence>
<dbReference type="AlphaFoldDB" id="A0A151KV31"/>
<evidence type="ECO:0008006" key="7">
    <source>
        <dbReference type="Google" id="ProtNLM"/>
    </source>
</evidence>
<evidence type="ECO:0000313" key="4">
    <source>
        <dbReference type="EMBL" id="KYN87094.1"/>
    </source>
</evidence>